<organism evidence="5 6">
    <name type="scientific">Actinoplanes cyaneus</name>
    <dbReference type="NCBI Taxonomy" id="52696"/>
    <lineage>
        <taxon>Bacteria</taxon>
        <taxon>Bacillati</taxon>
        <taxon>Actinomycetota</taxon>
        <taxon>Actinomycetes</taxon>
        <taxon>Micromonosporales</taxon>
        <taxon>Micromonosporaceae</taxon>
        <taxon>Actinoplanes</taxon>
    </lineage>
</organism>
<feature type="domain" description="HTH gntR-type" evidence="4">
    <location>
        <begin position="17"/>
        <end position="85"/>
    </location>
</feature>
<name>A0A919IRP9_9ACTN</name>
<dbReference type="PANTHER" id="PTHR43537">
    <property type="entry name" value="TRANSCRIPTIONAL REGULATOR, GNTR FAMILY"/>
    <property type="match status" value="1"/>
</dbReference>
<evidence type="ECO:0000313" key="6">
    <source>
        <dbReference type="Proteomes" id="UP000619479"/>
    </source>
</evidence>
<accession>A0A919IRP9</accession>
<evidence type="ECO:0000256" key="3">
    <source>
        <dbReference type="ARBA" id="ARBA00023163"/>
    </source>
</evidence>
<dbReference type="InterPro" id="IPR011711">
    <property type="entry name" value="GntR_C"/>
</dbReference>
<proteinExistence type="predicted"/>
<dbReference type="CDD" id="cd07377">
    <property type="entry name" value="WHTH_GntR"/>
    <property type="match status" value="1"/>
</dbReference>
<comment type="caution">
    <text evidence="5">The sequence shown here is derived from an EMBL/GenBank/DDBJ whole genome shotgun (WGS) entry which is preliminary data.</text>
</comment>
<keyword evidence="1" id="KW-0805">Transcription regulation</keyword>
<dbReference type="InterPro" id="IPR000524">
    <property type="entry name" value="Tscrpt_reg_HTH_GntR"/>
</dbReference>
<dbReference type="InterPro" id="IPR036390">
    <property type="entry name" value="WH_DNA-bd_sf"/>
</dbReference>
<keyword evidence="2" id="KW-0238">DNA-binding</keyword>
<dbReference type="PRINTS" id="PR00035">
    <property type="entry name" value="HTHGNTR"/>
</dbReference>
<evidence type="ECO:0000256" key="2">
    <source>
        <dbReference type="ARBA" id="ARBA00023125"/>
    </source>
</evidence>
<dbReference type="Pfam" id="PF00392">
    <property type="entry name" value="GntR"/>
    <property type="match status" value="1"/>
</dbReference>
<dbReference type="SMART" id="SM00345">
    <property type="entry name" value="HTH_GNTR"/>
    <property type="match status" value="1"/>
</dbReference>
<dbReference type="GO" id="GO:0003677">
    <property type="term" value="F:DNA binding"/>
    <property type="evidence" value="ECO:0007669"/>
    <property type="project" value="UniProtKB-KW"/>
</dbReference>
<dbReference type="Pfam" id="PF07729">
    <property type="entry name" value="FCD"/>
    <property type="match status" value="1"/>
</dbReference>
<gene>
    <name evidence="5" type="ORF">Acy02nite_79730</name>
</gene>
<dbReference type="InterPro" id="IPR036388">
    <property type="entry name" value="WH-like_DNA-bd_sf"/>
</dbReference>
<dbReference type="AlphaFoldDB" id="A0A919IRP9"/>
<dbReference type="GO" id="GO:0003700">
    <property type="term" value="F:DNA-binding transcription factor activity"/>
    <property type="evidence" value="ECO:0007669"/>
    <property type="project" value="InterPro"/>
</dbReference>
<dbReference type="Gene3D" id="1.20.120.530">
    <property type="entry name" value="GntR ligand-binding domain-like"/>
    <property type="match status" value="1"/>
</dbReference>
<dbReference type="PROSITE" id="PS50949">
    <property type="entry name" value="HTH_GNTR"/>
    <property type="match status" value="1"/>
</dbReference>
<dbReference type="SUPFAM" id="SSF48008">
    <property type="entry name" value="GntR ligand-binding domain-like"/>
    <property type="match status" value="1"/>
</dbReference>
<dbReference type="Gene3D" id="1.10.10.10">
    <property type="entry name" value="Winged helix-like DNA-binding domain superfamily/Winged helix DNA-binding domain"/>
    <property type="match status" value="1"/>
</dbReference>
<dbReference type="SUPFAM" id="SSF46785">
    <property type="entry name" value="Winged helix' DNA-binding domain"/>
    <property type="match status" value="1"/>
</dbReference>
<reference evidence="5" key="1">
    <citation type="submission" date="2021-01" db="EMBL/GenBank/DDBJ databases">
        <title>Whole genome shotgun sequence of Actinoplanes cyaneus NBRC 14990.</title>
        <authorList>
            <person name="Komaki H."/>
            <person name="Tamura T."/>
        </authorList>
    </citation>
    <scope>NUCLEOTIDE SEQUENCE</scope>
    <source>
        <strain evidence="5">NBRC 14990</strain>
    </source>
</reference>
<protein>
    <submittedName>
        <fullName evidence="5">GntR family transcriptional regulator</fullName>
    </submittedName>
</protein>
<sequence length="246" mass="27424">MMAAPDAFALPPRRRAERLSVAVVSELVELIVTGQLAENQLLPPEGPLSDYFGVSRTVIRESVKLLEEKGLVIVTQGRGTQVARSGSWNMLDPLVLSALIDNDESLGILDELTTVRASLESAMAGAMAARRTDEELTRVEHALQFMRDSQHESDAFRQADVVFHLTVMELSRNHLAENIAKRLYLRALESSRFHGLGYENAFQSTLDEHALVVDAIARQDVAAAEQAMSHHIVSSWQRRRFEPPRD</sequence>
<dbReference type="SMART" id="SM00895">
    <property type="entry name" value="FCD"/>
    <property type="match status" value="1"/>
</dbReference>
<evidence type="ECO:0000313" key="5">
    <source>
        <dbReference type="EMBL" id="GID70092.1"/>
    </source>
</evidence>
<evidence type="ECO:0000256" key="1">
    <source>
        <dbReference type="ARBA" id="ARBA00023015"/>
    </source>
</evidence>
<dbReference type="EMBL" id="BOMH01000071">
    <property type="protein sequence ID" value="GID70092.1"/>
    <property type="molecule type" value="Genomic_DNA"/>
</dbReference>
<dbReference type="Proteomes" id="UP000619479">
    <property type="component" value="Unassembled WGS sequence"/>
</dbReference>
<keyword evidence="3" id="KW-0804">Transcription</keyword>
<dbReference type="PANTHER" id="PTHR43537:SF5">
    <property type="entry name" value="UXU OPERON TRANSCRIPTIONAL REGULATOR"/>
    <property type="match status" value="1"/>
</dbReference>
<dbReference type="InterPro" id="IPR008920">
    <property type="entry name" value="TF_FadR/GntR_C"/>
</dbReference>
<dbReference type="RefSeq" id="WP_203753436.1">
    <property type="nucleotide sequence ID" value="NZ_BAAAUC010000032.1"/>
</dbReference>
<evidence type="ECO:0000259" key="4">
    <source>
        <dbReference type="PROSITE" id="PS50949"/>
    </source>
</evidence>
<keyword evidence="6" id="KW-1185">Reference proteome</keyword>